<dbReference type="PANTHER" id="PTHR11078">
    <property type="entry name" value="N UTILIZATION SUBSTANCE PROTEIN B-RELATED"/>
    <property type="match status" value="1"/>
</dbReference>
<evidence type="ECO:0000313" key="8">
    <source>
        <dbReference type="EMBL" id="BBD78288.1"/>
    </source>
</evidence>
<evidence type="ECO:0000259" key="7">
    <source>
        <dbReference type="Pfam" id="PF01029"/>
    </source>
</evidence>
<dbReference type="SUPFAM" id="SSF48013">
    <property type="entry name" value="NusB-like"/>
    <property type="match status" value="1"/>
</dbReference>
<dbReference type="KEGG" id="htl:HPTL_2034"/>
<dbReference type="Pfam" id="PF01029">
    <property type="entry name" value="NusB"/>
    <property type="match status" value="1"/>
</dbReference>
<keyword evidence="3 6" id="KW-0694">RNA-binding</keyword>
<evidence type="ECO:0000256" key="3">
    <source>
        <dbReference type="ARBA" id="ARBA00022884"/>
    </source>
</evidence>
<dbReference type="EMBL" id="AP018558">
    <property type="protein sequence ID" value="BBD78288.1"/>
    <property type="molecule type" value="Genomic_DNA"/>
</dbReference>
<dbReference type="AlphaFoldDB" id="A0A2Z6E0X6"/>
<comment type="similarity">
    <text evidence="1 6">Belongs to the NusB family.</text>
</comment>
<keyword evidence="5 6" id="KW-0804">Transcription</keyword>
<accession>A0A2Z6E0X6</accession>
<evidence type="ECO:0000256" key="5">
    <source>
        <dbReference type="ARBA" id="ARBA00023163"/>
    </source>
</evidence>
<dbReference type="GO" id="GO:0003723">
    <property type="term" value="F:RNA binding"/>
    <property type="evidence" value="ECO:0007669"/>
    <property type="project" value="UniProtKB-UniRule"/>
</dbReference>
<dbReference type="InterPro" id="IPR035926">
    <property type="entry name" value="NusB-like_sf"/>
</dbReference>
<evidence type="ECO:0000256" key="4">
    <source>
        <dbReference type="ARBA" id="ARBA00023015"/>
    </source>
</evidence>
<keyword evidence="4 6" id="KW-0805">Transcription regulation</keyword>
<reference evidence="8 9" key="1">
    <citation type="submission" date="2018-04" db="EMBL/GenBank/DDBJ databases">
        <title>Complete genome sequence of Hydrogenophilus thermoluteolus TH-1.</title>
        <authorList>
            <person name="Arai H."/>
        </authorList>
    </citation>
    <scope>NUCLEOTIDE SEQUENCE [LARGE SCALE GENOMIC DNA]</scope>
    <source>
        <strain evidence="8 9">TH-1</strain>
    </source>
</reference>
<protein>
    <recommendedName>
        <fullName evidence="6">Transcription antitermination protein NusB</fullName>
    </recommendedName>
    <alternativeName>
        <fullName evidence="6">Antitermination factor NusB</fullName>
    </alternativeName>
</protein>
<evidence type="ECO:0000313" key="9">
    <source>
        <dbReference type="Proteomes" id="UP000262004"/>
    </source>
</evidence>
<dbReference type="HAMAP" id="MF_00073">
    <property type="entry name" value="NusB"/>
    <property type="match status" value="1"/>
</dbReference>
<comment type="function">
    <text evidence="6">Involved in transcription antitermination. Required for transcription of ribosomal RNA (rRNA) genes. Binds specifically to the boxA antiterminator sequence of the ribosomal RNA (rrn) operons.</text>
</comment>
<dbReference type="GO" id="GO:0006353">
    <property type="term" value="P:DNA-templated transcription termination"/>
    <property type="evidence" value="ECO:0007669"/>
    <property type="project" value="UniProtKB-UniRule"/>
</dbReference>
<keyword evidence="2 6" id="KW-0889">Transcription antitermination</keyword>
<sequence>MSAAERSTPLDKSRSRRRLARELALKGVYQWLLTGHDLAAIEQQLAEEADFPHTDHLLMLELLRTAIRHADAFRAKLAPFSRRAITDLDPIEHAILLIAAAEFAGHPETNHRVIIDEAIELAKRYGADEGYKFVNGVLDRFAKRERAVEFTSRS</sequence>
<proteinExistence type="inferred from homology"/>
<dbReference type="GO" id="GO:0005829">
    <property type="term" value="C:cytosol"/>
    <property type="evidence" value="ECO:0007669"/>
    <property type="project" value="TreeGrafter"/>
</dbReference>
<dbReference type="NCBIfam" id="TIGR01951">
    <property type="entry name" value="nusB"/>
    <property type="match status" value="1"/>
</dbReference>
<dbReference type="Gene3D" id="1.10.940.10">
    <property type="entry name" value="NusB-like"/>
    <property type="match status" value="1"/>
</dbReference>
<dbReference type="PANTHER" id="PTHR11078:SF3">
    <property type="entry name" value="ANTITERMINATION NUSB DOMAIN-CONTAINING PROTEIN"/>
    <property type="match status" value="1"/>
</dbReference>
<gene>
    <name evidence="6" type="primary">nusB</name>
    <name evidence="8" type="ORF">HPTL_2034</name>
</gene>
<organism evidence="8 9">
    <name type="scientific">Hydrogenophilus thermoluteolus</name>
    <name type="common">Pseudomonas hydrogenothermophila</name>
    <dbReference type="NCBI Taxonomy" id="297"/>
    <lineage>
        <taxon>Bacteria</taxon>
        <taxon>Pseudomonadati</taxon>
        <taxon>Pseudomonadota</taxon>
        <taxon>Hydrogenophilia</taxon>
        <taxon>Hydrogenophilales</taxon>
        <taxon>Hydrogenophilaceae</taxon>
        <taxon>Hydrogenophilus</taxon>
    </lineage>
</organism>
<dbReference type="GO" id="GO:0031564">
    <property type="term" value="P:transcription antitermination"/>
    <property type="evidence" value="ECO:0007669"/>
    <property type="project" value="UniProtKB-KW"/>
</dbReference>
<evidence type="ECO:0000256" key="1">
    <source>
        <dbReference type="ARBA" id="ARBA00005952"/>
    </source>
</evidence>
<evidence type="ECO:0000256" key="2">
    <source>
        <dbReference type="ARBA" id="ARBA00022814"/>
    </source>
</evidence>
<keyword evidence="9" id="KW-1185">Reference proteome</keyword>
<evidence type="ECO:0000256" key="6">
    <source>
        <dbReference type="HAMAP-Rule" id="MF_00073"/>
    </source>
</evidence>
<dbReference type="Proteomes" id="UP000262004">
    <property type="component" value="Chromosome"/>
</dbReference>
<dbReference type="RefSeq" id="WP_119335927.1">
    <property type="nucleotide sequence ID" value="NZ_AP018558.1"/>
</dbReference>
<dbReference type="InterPro" id="IPR006027">
    <property type="entry name" value="NusB_RsmB_TIM44"/>
</dbReference>
<dbReference type="OrthoDB" id="9789556at2"/>
<dbReference type="InterPro" id="IPR011605">
    <property type="entry name" value="NusB_fam"/>
</dbReference>
<feature type="domain" description="NusB/RsmB/TIM44" evidence="7">
    <location>
        <begin position="20"/>
        <end position="143"/>
    </location>
</feature>
<name>A0A2Z6E0X6_HYDTE</name>